<dbReference type="Pfam" id="PF24877">
    <property type="entry name" value="ILV_EDD_C"/>
    <property type="match status" value="1"/>
</dbReference>
<dbReference type="SUPFAM" id="SSF143975">
    <property type="entry name" value="IlvD/EDD N-terminal domain-like"/>
    <property type="match status" value="1"/>
</dbReference>
<reference evidence="8 9" key="1">
    <citation type="submission" date="2024-06" db="EMBL/GenBank/DDBJ databases">
        <title>Genomic Encyclopedia of Type Strains, Phase IV (KMG-IV): sequencing the most valuable type-strain genomes for metagenomic binning, comparative biology and taxonomic classification.</title>
        <authorList>
            <person name="Goeker M."/>
        </authorList>
    </citation>
    <scope>NUCLEOTIDE SEQUENCE [LARGE SCALE GENOMIC DNA]</scope>
    <source>
        <strain evidence="8 9">DSM 29780</strain>
    </source>
</reference>
<feature type="domain" description="Dihydroxy-acid/6-phosphogluconate dehydratase C-terminal" evidence="7">
    <location>
        <begin position="368"/>
        <end position="562"/>
    </location>
</feature>
<feature type="domain" description="Dihydroxy-acid/6-phosphogluconate dehydratase N-terminal" evidence="6">
    <location>
        <begin position="45"/>
        <end position="356"/>
    </location>
</feature>
<keyword evidence="4" id="KW-0411">Iron-sulfur</keyword>
<dbReference type="EC" id="4.2.1.9" evidence="8"/>
<dbReference type="EMBL" id="JBEPMB010000005">
    <property type="protein sequence ID" value="MET3614982.1"/>
    <property type="molecule type" value="Genomic_DNA"/>
</dbReference>
<sequence>MTFKPAQWPRKLRSQEWFGGNGRDQIYHRGWMKNQGLPHHMFDGRPVIGILNTWSELTPCNAHLRDLAEKVKYGVYEAGGFPVEVPVFSASESAFRPTAMMFRNLAALAVEEAIRGQPMDGCVLLVGCDKTTPSLLMGAASCDLPTIMVSGGPMLNGYFRGERVGSGTHLWKFSEAVKAGEMTQAEFAQAEASMSRSPGSCNTMGTASTMASMMESLGMTLSGNAAIPAVDSRRRVMAHMTGMRIVQMVKDDLKPSDILKKENFENAIRTNGAIGGSTNAVIHLLAIAGRVGIDLTLDDWDRCGREVSTIVNLMPSGKYLMEEFFYAGGLPVVIKRLAEAGLLHKDAMTVSGGSIWDEVKDVVNYNEDVILPADRPLTAHGGIAVLKGNLAPKGAVLKPSAASPHLMKHRGRAVVFEDIDDYKAKINDENLDIDENCVMVMKNCGPKGYPGMAEVGNMGLPPKVLRKGITDMVRISDARMSGTAYGTVVLHTSPEAAAGGPLAVVRNGDMIELDVEARRIHLDISDAELQARLAEWKPLPDQPESGYAWLHQNHVMGADTGADLDFLKGCRGAPVGKDSH</sequence>
<dbReference type="Gene3D" id="3.50.30.80">
    <property type="entry name" value="IlvD/EDD C-terminal domain-like"/>
    <property type="match status" value="1"/>
</dbReference>
<dbReference type="NCBIfam" id="NF004784">
    <property type="entry name" value="PRK06131.1"/>
    <property type="match status" value="1"/>
</dbReference>
<proteinExistence type="inferred from homology"/>
<dbReference type="InterPro" id="IPR056740">
    <property type="entry name" value="ILV_EDD_C"/>
</dbReference>
<dbReference type="InterPro" id="IPR052352">
    <property type="entry name" value="Sugar_Degrad_Dehydratases"/>
</dbReference>
<evidence type="ECO:0000313" key="9">
    <source>
        <dbReference type="Proteomes" id="UP001549047"/>
    </source>
</evidence>
<keyword evidence="3" id="KW-0408">Iron</keyword>
<keyword evidence="2" id="KW-0479">Metal-binding</keyword>
<dbReference type="RefSeq" id="WP_354557469.1">
    <property type="nucleotide sequence ID" value="NZ_JBEPMB010000005.1"/>
</dbReference>
<evidence type="ECO:0000256" key="2">
    <source>
        <dbReference type="ARBA" id="ARBA00022723"/>
    </source>
</evidence>
<dbReference type="SUPFAM" id="SSF52016">
    <property type="entry name" value="LeuD/IlvD-like"/>
    <property type="match status" value="1"/>
</dbReference>
<accession>A0ABV2J2K3</accession>
<keyword evidence="5 8" id="KW-0456">Lyase</keyword>
<dbReference type="GO" id="GO:0004160">
    <property type="term" value="F:dihydroxy-acid dehydratase activity"/>
    <property type="evidence" value="ECO:0007669"/>
    <property type="project" value="UniProtKB-EC"/>
</dbReference>
<keyword evidence="9" id="KW-1185">Reference proteome</keyword>
<comment type="caution">
    <text evidence="8">The sequence shown here is derived from an EMBL/GenBank/DDBJ whole genome shotgun (WGS) entry which is preliminary data.</text>
</comment>
<dbReference type="InterPro" id="IPR037237">
    <property type="entry name" value="IlvD/EDD_N"/>
</dbReference>
<dbReference type="PANTHER" id="PTHR43183:SF1">
    <property type="entry name" value="HYPOTHETICAL DIHYDROXY-ACID DEHYDRATASE (EUROFUNG)-RELATED"/>
    <property type="match status" value="1"/>
</dbReference>
<evidence type="ECO:0000256" key="5">
    <source>
        <dbReference type="ARBA" id="ARBA00023239"/>
    </source>
</evidence>
<dbReference type="Pfam" id="PF00920">
    <property type="entry name" value="ILVD_EDD_N"/>
    <property type="match status" value="1"/>
</dbReference>
<comment type="similarity">
    <text evidence="1">Belongs to the IlvD/Edd family.</text>
</comment>
<dbReference type="Proteomes" id="UP001549047">
    <property type="component" value="Unassembled WGS sequence"/>
</dbReference>
<protein>
    <submittedName>
        <fullName evidence="8">Dihydroxy-acid dehydratase</fullName>
        <ecNumber evidence="8">4.2.1.9</ecNumber>
    </submittedName>
</protein>
<evidence type="ECO:0000259" key="6">
    <source>
        <dbReference type="Pfam" id="PF00920"/>
    </source>
</evidence>
<name>A0ABV2J2K3_9HYPH</name>
<dbReference type="PANTHER" id="PTHR43183">
    <property type="entry name" value="HYPOTHETICAL DIHYDROXYACID DEHYDRATASE (EUROFUNG)-RELATED"/>
    <property type="match status" value="1"/>
</dbReference>
<dbReference type="InterPro" id="IPR000581">
    <property type="entry name" value="ILV_EDD_N"/>
</dbReference>
<evidence type="ECO:0000313" key="8">
    <source>
        <dbReference type="EMBL" id="MET3614982.1"/>
    </source>
</evidence>
<evidence type="ECO:0000259" key="7">
    <source>
        <dbReference type="Pfam" id="PF24877"/>
    </source>
</evidence>
<evidence type="ECO:0000256" key="1">
    <source>
        <dbReference type="ARBA" id="ARBA00006486"/>
    </source>
</evidence>
<gene>
    <name evidence="8" type="ORF">ABID16_003325</name>
</gene>
<dbReference type="NCBIfam" id="NF009560">
    <property type="entry name" value="PRK13017.1"/>
    <property type="match status" value="1"/>
</dbReference>
<dbReference type="InterPro" id="IPR042096">
    <property type="entry name" value="Dihydro-acid_dehy_C"/>
</dbReference>
<evidence type="ECO:0000256" key="3">
    <source>
        <dbReference type="ARBA" id="ARBA00023004"/>
    </source>
</evidence>
<evidence type="ECO:0000256" key="4">
    <source>
        <dbReference type="ARBA" id="ARBA00023014"/>
    </source>
</evidence>
<organism evidence="8 9">
    <name type="scientific">Rhizobium aquaticum</name>
    <dbReference type="NCBI Taxonomy" id="1549636"/>
    <lineage>
        <taxon>Bacteria</taxon>
        <taxon>Pseudomonadati</taxon>
        <taxon>Pseudomonadota</taxon>
        <taxon>Alphaproteobacteria</taxon>
        <taxon>Hyphomicrobiales</taxon>
        <taxon>Rhizobiaceae</taxon>
        <taxon>Rhizobium/Agrobacterium group</taxon>
        <taxon>Rhizobium</taxon>
    </lineage>
</organism>
<dbReference type="NCBIfam" id="NF009559">
    <property type="entry name" value="PRK13016.1"/>
    <property type="match status" value="1"/>
</dbReference>